<dbReference type="RefSeq" id="WP_163674691.1">
    <property type="nucleotide sequence ID" value="NZ_JAAIYP010000009.1"/>
</dbReference>
<name>A0A7C9QRS1_9PROT</name>
<keyword evidence="2" id="KW-0808">Transferase</keyword>
<dbReference type="EMBL" id="JAAIYP010000009">
    <property type="protein sequence ID" value="NFV79038.1"/>
    <property type="molecule type" value="Genomic_DNA"/>
</dbReference>
<feature type="domain" description="Methyltransferase type 11" evidence="1">
    <location>
        <begin position="45"/>
        <end position="140"/>
    </location>
</feature>
<dbReference type="PANTHER" id="PTHR42912:SF80">
    <property type="entry name" value="METHYLTRANSFERASE DOMAIN-CONTAINING PROTEIN"/>
    <property type="match status" value="1"/>
</dbReference>
<reference evidence="2 3" key="1">
    <citation type="submission" date="2020-02" db="EMBL/GenBank/DDBJ databases">
        <authorList>
            <person name="Dziuba M."/>
            <person name="Kuznetsov B."/>
            <person name="Mardanov A."/>
            <person name="Ravin N."/>
            <person name="Grouzdev D."/>
        </authorList>
    </citation>
    <scope>NUCLEOTIDE SEQUENCE [LARGE SCALE GENOMIC DNA]</scope>
    <source>
        <strain evidence="2 3">SpK</strain>
    </source>
</reference>
<dbReference type="InterPro" id="IPR013216">
    <property type="entry name" value="Methyltransf_11"/>
</dbReference>
<dbReference type="Proteomes" id="UP000480684">
    <property type="component" value="Unassembled WGS sequence"/>
</dbReference>
<keyword evidence="3" id="KW-1185">Reference proteome</keyword>
<dbReference type="GO" id="GO:0032259">
    <property type="term" value="P:methylation"/>
    <property type="evidence" value="ECO:0007669"/>
    <property type="project" value="UniProtKB-KW"/>
</dbReference>
<evidence type="ECO:0000313" key="3">
    <source>
        <dbReference type="Proteomes" id="UP000480684"/>
    </source>
</evidence>
<dbReference type="Pfam" id="PF08241">
    <property type="entry name" value="Methyltransf_11"/>
    <property type="match status" value="1"/>
</dbReference>
<dbReference type="SUPFAM" id="SSF53335">
    <property type="entry name" value="S-adenosyl-L-methionine-dependent methyltransferases"/>
    <property type="match status" value="1"/>
</dbReference>
<dbReference type="PANTHER" id="PTHR42912">
    <property type="entry name" value="METHYLTRANSFERASE"/>
    <property type="match status" value="1"/>
</dbReference>
<proteinExistence type="predicted"/>
<accession>A0A7C9QRS1</accession>
<organism evidence="2 3">
    <name type="scientific">Magnetospirillum aberrantis SpK</name>
    <dbReference type="NCBI Taxonomy" id="908842"/>
    <lineage>
        <taxon>Bacteria</taxon>
        <taxon>Pseudomonadati</taxon>
        <taxon>Pseudomonadota</taxon>
        <taxon>Alphaproteobacteria</taxon>
        <taxon>Rhodospirillales</taxon>
        <taxon>Rhodospirillaceae</taxon>
        <taxon>Magnetospirillum</taxon>
    </lineage>
</organism>
<protein>
    <submittedName>
        <fullName evidence="2">Class I SAM-dependent methyltransferase</fullName>
    </submittedName>
</protein>
<dbReference type="Gene3D" id="3.40.50.150">
    <property type="entry name" value="Vaccinia Virus protein VP39"/>
    <property type="match status" value="1"/>
</dbReference>
<gene>
    <name evidence="2" type="ORF">G4223_02770</name>
</gene>
<evidence type="ECO:0000259" key="1">
    <source>
        <dbReference type="Pfam" id="PF08241"/>
    </source>
</evidence>
<sequence length="232" mass="25461">MSDHSIKNAYRRYAGVYDRLFGSVFAEGRRKAVELGTAEPGARILEVGVGTGLSLPEYGNGAEVYGIDLSEPMLQKARERVEREGLEHVKGLCVMNAEATSFADASFDTVVAMYVVSVVGNPARMFREMARICKPGGNIVVVNHFASSHWALDAVERAFAPISNLIGFRPDYSMDEMLEDARLTLVSAERVNWFGYWHLAHFHNVPVQSTAPQAQLGGAYLGGRLEADPEHA</sequence>
<comment type="caution">
    <text evidence="2">The sequence shown here is derived from an EMBL/GenBank/DDBJ whole genome shotgun (WGS) entry which is preliminary data.</text>
</comment>
<dbReference type="InterPro" id="IPR050508">
    <property type="entry name" value="Methyltransf_Superfamily"/>
</dbReference>
<dbReference type="AlphaFoldDB" id="A0A7C9QRS1"/>
<dbReference type="GO" id="GO:0008757">
    <property type="term" value="F:S-adenosylmethionine-dependent methyltransferase activity"/>
    <property type="evidence" value="ECO:0007669"/>
    <property type="project" value="InterPro"/>
</dbReference>
<keyword evidence="2" id="KW-0489">Methyltransferase</keyword>
<dbReference type="CDD" id="cd02440">
    <property type="entry name" value="AdoMet_MTases"/>
    <property type="match status" value="1"/>
</dbReference>
<dbReference type="InterPro" id="IPR029063">
    <property type="entry name" value="SAM-dependent_MTases_sf"/>
</dbReference>
<evidence type="ECO:0000313" key="2">
    <source>
        <dbReference type="EMBL" id="NFV79038.1"/>
    </source>
</evidence>